<evidence type="ECO:0000256" key="1">
    <source>
        <dbReference type="ARBA" id="ARBA00004651"/>
    </source>
</evidence>
<evidence type="ECO:0000256" key="4">
    <source>
        <dbReference type="ARBA" id="ARBA00022989"/>
    </source>
</evidence>
<keyword evidence="4 7" id="KW-1133">Transmembrane helix</keyword>
<dbReference type="InterPro" id="IPR050790">
    <property type="entry name" value="ExbB/TolQ_transport"/>
</dbReference>
<feature type="transmembrane region" description="Helical" evidence="7">
    <location>
        <begin position="183"/>
        <end position="203"/>
    </location>
</feature>
<evidence type="ECO:0000313" key="10">
    <source>
        <dbReference type="Proteomes" id="UP000636891"/>
    </source>
</evidence>
<dbReference type="PANTHER" id="PTHR30625:SF17">
    <property type="entry name" value="TOLQ-RELATED"/>
    <property type="match status" value="1"/>
</dbReference>
<keyword evidence="6" id="KW-0653">Protein transport</keyword>
<evidence type="ECO:0000256" key="3">
    <source>
        <dbReference type="ARBA" id="ARBA00022692"/>
    </source>
</evidence>
<dbReference type="PANTHER" id="PTHR30625">
    <property type="entry name" value="PROTEIN TOLQ"/>
    <property type="match status" value="1"/>
</dbReference>
<proteinExistence type="inferred from homology"/>
<keyword evidence="6" id="KW-0813">Transport</keyword>
<evidence type="ECO:0000256" key="7">
    <source>
        <dbReference type="SAM" id="Phobius"/>
    </source>
</evidence>
<comment type="subcellular location">
    <subcellularLocation>
        <location evidence="1">Cell membrane</location>
        <topology evidence="1">Multi-pass membrane protein</topology>
    </subcellularLocation>
    <subcellularLocation>
        <location evidence="6">Membrane</location>
        <topology evidence="6">Multi-pass membrane protein</topology>
    </subcellularLocation>
</comment>
<dbReference type="EMBL" id="JACOOK010000001">
    <property type="protein sequence ID" value="MBC5616044.1"/>
    <property type="molecule type" value="Genomic_DNA"/>
</dbReference>
<dbReference type="Pfam" id="PF01618">
    <property type="entry name" value="MotA_ExbB"/>
    <property type="match status" value="1"/>
</dbReference>
<organism evidence="9 10">
    <name type="scientific">Alistipes hominis</name>
    <dbReference type="NCBI Taxonomy" id="2763015"/>
    <lineage>
        <taxon>Bacteria</taxon>
        <taxon>Pseudomonadati</taxon>
        <taxon>Bacteroidota</taxon>
        <taxon>Bacteroidia</taxon>
        <taxon>Bacteroidales</taxon>
        <taxon>Rikenellaceae</taxon>
        <taxon>Alistipes</taxon>
    </lineage>
</organism>
<keyword evidence="5 7" id="KW-0472">Membrane</keyword>
<feature type="transmembrane region" description="Helical" evidence="7">
    <location>
        <begin position="139"/>
        <end position="163"/>
    </location>
</feature>
<evidence type="ECO:0000256" key="5">
    <source>
        <dbReference type="ARBA" id="ARBA00023136"/>
    </source>
</evidence>
<gene>
    <name evidence="9" type="ORF">H8S08_03295</name>
</gene>
<sequence length="234" mass="25014">MMILLQATEPVAAATAAAAAATEQAAQTMSFGELFLAGGFLMWPLLILGGVAVFIFFERFWAIRKASAVDVNFMNRIREQIFDGKISAAIQLCRSTNTPIARMVEKGIERIGRPLSDVNSSIENVGNLEVSKLENGLPILATIAGGAPMIGFLGTVVGMVQAFMNMSQAGGTVDMTVLASGMYVAMVTTVGGLTVGVPAYFGYNYLVARIEKLVFQMEANSIAFMDILNQPIEQ</sequence>
<name>A0ABR7CK66_9BACT</name>
<feature type="domain" description="MotA/TolQ/ExbB proton channel" evidence="8">
    <location>
        <begin position="96"/>
        <end position="218"/>
    </location>
</feature>
<evidence type="ECO:0000259" key="8">
    <source>
        <dbReference type="Pfam" id="PF01618"/>
    </source>
</evidence>
<dbReference type="RefSeq" id="WP_055202228.1">
    <property type="nucleotide sequence ID" value="NZ_JACOOK010000001.1"/>
</dbReference>
<evidence type="ECO:0000256" key="2">
    <source>
        <dbReference type="ARBA" id="ARBA00022475"/>
    </source>
</evidence>
<accession>A0ABR7CK66</accession>
<comment type="caution">
    <text evidence="9">The sequence shown here is derived from an EMBL/GenBank/DDBJ whole genome shotgun (WGS) entry which is preliminary data.</text>
</comment>
<keyword evidence="2" id="KW-1003">Cell membrane</keyword>
<evidence type="ECO:0000313" key="9">
    <source>
        <dbReference type="EMBL" id="MBC5616044.1"/>
    </source>
</evidence>
<feature type="transmembrane region" description="Helical" evidence="7">
    <location>
        <begin position="35"/>
        <end position="57"/>
    </location>
</feature>
<keyword evidence="10" id="KW-1185">Reference proteome</keyword>
<comment type="similarity">
    <text evidence="6">Belongs to the exbB/tolQ family.</text>
</comment>
<reference evidence="9 10" key="1">
    <citation type="submission" date="2020-08" db="EMBL/GenBank/DDBJ databases">
        <title>Genome public.</title>
        <authorList>
            <person name="Liu C."/>
            <person name="Sun Q."/>
        </authorList>
    </citation>
    <scope>NUCLEOTIDE SEQUENCE [LARGE SCALE GENOMIC DNA]</scope>
    <source>
        <strain evidence="9 10">New-7</strain>
    </source>
</reference>
<keyword evidence="3 7" id="KW-0812">Transmembrane</keyword>
<protein>
    <submittedName>
        <fullName evidence="9">MotA/TolQ/ExbB proton channel family protein</fullName>
    </submittedName>
</protein>
<dbReference type="Proteomes" id="UP000636891">
    <property type="component" value="Unassembled WGS sequence"/>
</dbReference>
<dbReference type="InterPro" id="IPR002898">
    <property type="entry name" value="MotA_ExbB_proton_chnl"/>
</dbReference>
<evidence type="ECO:0000256" key="6">
    <source>
        <dbReference type="RuleBase" id="RU004057"/>
    </source>
</evidence>